<dbReference type="PANTHER" id="PTHR43427">
    <property type="entry name" value="CHLORIDE CHANNEL PROTEIN CLC-E"/>
    <property type="match status" value="1"/>
</dbReference>
<feature type="transmembrane region" description="Helical" evidence="6">
    <location>
        <begin position="409"/>
        <end position="428"/>
    </location>
</feature>
<dbReference type="Proteomes" id="UP001501371">
    <property type="component" value="Unassembled WGS sequence"/>
</dbReference>
<dbReference type="RefSeq" id="WP_344270706.1">
    <property type="nucleotide sequence ID" value="NZ_BAAAKV010000006.1"/>
</dbReference>
<comment type="subcellular location">
    <subcellularLocation>
        <location evidence="1">Membrane</location>
        <topology evidence="1">Multi-pass membrane protein</topology>
    </subcellularLocation>
</comment>
<evidence type="ECO:0000313" key="7">
    <source>
        <dbReference type="EMBL" id="GAA1156354.1"/>
    </source>
</evidence>
<feature type="transmembrane region" description="Helical" evidence="6">
    <location>
        <begin position="277"/>
        <end position="296"/>
    </location>
</feature>
<evidence type="ECO:0000256" key="2">
    <source>
        <dbReference type="ARBA" id="ARBA00022692"/>
    </source>
</evidence>
<feature type="transmembrane region" description="Helical" evidence="6">
    <location>
        <begin position="377"/>
        <end position="403"/>
    </location>
</feature>
<dbReference type="Gene3D" id="1.10.3080.10">
    <property type="entry name" value="Clc chloride channel"/>
    <property type="match status" value="1"/>
</dbReference>
<feature type="transmembrane region" description="Helical" evidence="6">
    <location>
        <begin position="69"/>
        <end position="88"/>
    </location>
</feature>
<keyword evidence="4 6" id="KW-0472">Membrane</keyword>
<accession>A0ABN1UN86</accession>
<evidence type="ECO:0000313" key="8">
    <source>
        <dbReference type="Proteomes" id="UP001501371"/>
    </source>
</evidence>
<gene>
    <name evidence="7" type="ORF">GCM10009654_10240</name>
</gene>
<feature type="transmembrane region" description="Helical" evidence="6">
    <location>
        <begin position="244"/>
        <end position="265"/>
    </location>
</feature>
<keyword evidence="3 6" id="KW-1133">Transmembrane helix</keyword>
<evidence type="ECO:0000256" key="3">
    <source>
        <dbReference type="ARBA" id="ARBA00022989"/>
    </source>
</evidence>
<dbReference type="EMBL" id="BAAAKV010000006">
    <property type="protein sequence ID" value="GAA1156354.1"/>
    <property type="molecule type" value="Genomic_DNA"/>
</dbReference>
<dbReference type="InterPro" id="IPR014743">
    <property type="entry name" value="Cl-channel_core"/>
</dbReference>
<evidence type="ECO:0000256" key="6">
    <source>
        <dbReference type="SAM" id="Phobius"/>
    </source>
</evidence>
<feature type="region of interest" description="Disordered" evidence="5">
    <location>
        <begin position="433"/>
        <end position="455"/>
    </location>
</feature>
<evidence type="ECO:0000256" key="4">
    <source>
        <dbReference type="ARBA" id="ARBA00023136"/>
    </source>
</evidence>
<comment type="caution">
    <text evidence="7">The sequence shown here is derived from an EMBL/GenBank/DDBJ whole genome shotgun (WGS) entry which is preliminary data.</text>
</comment>
<feature type="transmembrane region" description="Helical" evidence="6">
    <location>
        <begin position="160"/>
        <end position="184"/>
    </location>
</feature>
<reference evidence="7 8" key="1">
    <citation type="journal article" date="2019" name="Int. J. Syst. Evol. Microbiol.">
        <title>The Global Catalogue of Microorganisms (GCM) 10K type strain sequencing project: providing services to taxonomists for standard genome sequencing and annotation.</title>
        <authorList>
            <consortium name="The Broad Institute Genomics Platform"/>
            <consortium name="The Broad Institute Genome Sequencing Center for Infectious Disease"/>
            <person name="Wu L."/>
            <person name="Ma J."/>
        </authorList>
    </citation>
    <scope>NUCLEOTIDE SEQUENCE [LARGE SCALE GENOMIC DNA]</scope>
    <source>
        <strain evidence="7 8">JCM 12696</strain>
    </source>
</reference>
<feature type="transmembrane region" description="Helical" evidence="6">
    <location>
        <begin position="196"/>
        <end position="217"/>
    </location>
</feature>
<name>A0ABN1UN86_9ACTN</name>
<feature type="transmembrane region" description="Helical" evidence="6">
    <location>
        <begin position="25"/>
        <end position="49"/>
    </location>
</feature>
<dbReference type="SUPFAM" id="SSF81340">
    <property type="entry name" value="Clc chloride channel"/>
    <property type="match status" value="1"/>
</dbReference>
<keyword evidence="8" id="KW-1185">Reference proteome</keyword>
<dbReference type="InterPro" id="IPR001807">
    <property type="entry name" value="ClC"/>
</dbReference>
<feature type="transmembrane region" description="Helical" evidence="6">
    <location>
        <begin position="109"/>
        <end position="129"/>
    </location>
</feature>
<dbReference type="InterPro" id="IPR050368">
    <property type="entry name" value="ClC-type_chloride_channel"/>
</dbReference>
<evidence type="ECO:0000256" key="5">
    <source>
        <dbReference type="SAM" id="MobiDB-lite"/>
    </source>
</evidence>
<evidence type="ECO:0000256" key="1">
    <source>
        <dbReference type="ARBA" id="ARBA00004141"/>
    </source>
</evidence>
<protein>
    <submittedName>
        <fullName evidence="7">Chloride channel protein</fullName>
    </submittedName>
</protein>
<organism evidence="7 8">
    <name type="scientific">Streptomyces hebeiensis</name>
    <dbReference type="NCBI Taxonomy" id="229486"/>
    <lineage>
        <taxon>Bacteria</taxon>
        <taxon>Bacillati</taxon>
        <taxon>Actinomycetota</taxon>
        <taxon>Actinomycetes</taxon>
        <taxon>Kitasatosporales</taxon>
        <taxon>Streptomycetaceae</taxon>
        <taxon>Streptomyces</taxon>
    </lineage>
</organism>
<keyword evidence="2 6" id="KW-0812">Transmembrane</keyword>
<proteinExistence type="predicted"/>
<sequence length="455" mass="45426">MSQAEEPGGERALHQVLRDPGYGKLLLLAALLGVPVSLVAFGFLALEHAVQHWLWTELPRHWGWSRTPWWWPLPLLAVAGSVVAGVVARLPGRGGHVPAHGTVGEPASAAALPGVVLAGLVSLSFGAVLGPEAPLLAIGGGLALLAARARRRDGAPGLDAVVSATGGAAAISTVFGNPLIAVVLILEAAGLGGPRLIALVLPCLLASGIGALVVTGFRDWSGLDTGTLALPSVPPAGTLGTGDFLWGVLLAAAIACGVVAATRGGRGTAAWTLRRPAPRTVLCALAVGVLLAAYALCTGRSPEEAALSGQAALADLAARPGAWPVPVLAWLLLFKGLAWTVSLGALRGGAVFPALTLGSALTTICADLPGFGVTSGLAVGLAVAGAAVTRLPVTAAILATLLLGPDAPGQMPLVIVASVVAFVVGELLRSRRRSRGTPAEPPADAAPARGSPPVG</sequence>
<dbReference type="Pfam" id="PF00654">
    <property type="entry name" value="Voltage_CLC"/>
    <property type="match status" value="1"/>
</dbReference>